<dbReference type="InterPro" id="IPR036621">
    <property type="entry name" value="Anticodon-bd_dom_sf"/>
</dbReference>
<dbReference type="CDD" id="cd00858">
    <property type="entry name" value="GlyRS_anticodon"/>
    <property type="match status" value="1"/>
</dbReference>
<evidence type="ECO:0000256" key="6">
    <source>
        <dbReference type="ARBA" id="ARBA00022917"/>
    </source>
</evidence>
<dbReference type="CDD" id="cd00774">
    <property type="entry name" value="GlyRS-like_core"/>
    <property type="match status" value="1"/>
</dbReference>
<dbReference type="InterPro" id="IPR027031">
    <property type="entry name" value="Gly-tRNA_synthase/POLG2"/>
</dbReference>
<dbReference type="SUPFAM" id="SSF52954">
    <property type="entry name" value="Class II aaRS ABD-related"/>
    <property type="match status" value="1"/>
</dbReference>
<organism evidence="9 10">
    <name type="scientific">Tetraparma gracilis</name>
    <dbReference type="NCBI Taxonomy" id="2962635"/>
    <lineage>
        <taxon>Eukaryota</taxon>
        <taxon>Sar</taxon>
        <taxon>Stramenopiles</taxon>
        <taxon>Ochrophyta</taxon>
        <taxon>Bolidophyceae</taxon>
        <taxon>Parmales</taxon>
        <taxon>Triparmaceae</taxon>
        <taxon>Tetraparma</taxon>
    </lineage>
</organism>
<keyword evidence="7" id="KW-0030">Aminoacyl-tRNA synthetase</keyword>
<sequence>MDEVVSLCKRRGFVFQSSEIYNGFSGFFDYGPLGAELKRNIKDRWWREFVQGRSDVVGLDASIISSPKVWEASGHVEQFTDPMVDCRETKLRFRADQLFYSPVKMEGGGDVLCHVCVQEDSEDNMAAAAKAQAKKILKKAGTPLGQNAKLDPFQFKDLTQAEEEELAVIPSPASLLPTLTAPRDFNLMFETSVGAAADASAAAYLRPETAQAIFVNFKNAQSTGRMKVPFGVAQVGKAFRNEVTPRNFIFRSREFEQMEIEYFIPPGDDVWQPFHEEWLASAKKFLLGIGLREDLMGLDVHAPGGLAHYARACTDITFRFPFGVSELMGVAARGSYDLEQHAKASGKSMEYFDDETKTKYVPHVIEPSLGVDRLFLALICSAYAEDEVGGEKRNYLRFHPSVAPVKASVLPLLKNKPELVEVAAKLHEELKKRWNVEYDAAGAVGRRYRRADEIGTPFCITVDFDTLEDKCVTIRDRDTTEQRRVPLDEVAAVLQKEIDGF</sequence>
<comment type="caution">
    <text evidence="9">The sequence shown here is derived from an EMBL/GenBank/DDBJ whole genome shotgun (WGS) entry which is preliminary data.</text>
</comment>
<gene>
    <name evidence="9" type="ORF">TeGR_g1548</name>
</gene>
<dbReference type="EMBL" id="BRYB01003970">
    <property type="protein sequence ID" value="GMI23550.1"/>
    <property type="molecule type" value="Genomic_DNA"/>
</dbReference>
<feature type="domain" description="Aminoacyl-transfer RNA synthetases class-II family profile" evidence="8">
    <location>
        <begin position="177"/>
        <end position="400"/>
    </location>
</feature>
<dbReference type="NCBIfam" id="TIGR00389">
    <property type="entry name" value="glyS_dimeric"/>
    <property type="match status" value="1"/>
</dbReference>
<dbReference type="InterPro" id="IPR002315">
    <property type="entry name" value="tRNA-synt_gly"/>
</dbReference>
<dbReference type="PRINTS" id="PR01043">
    <property type="entry name" value="TRNASYNTHGLY"/>
</dbReference>
<keyword evidence="3" id="KW-0436">Ligase</keyword>
<dbReference type="InterPro" id="IPR002314">
    <property type="entry name" value="aa-tRNA-synt_IIb"/>
</dbReference>
<dbReference type="InterPro" id="IPR033731">
    <property type="entry name" value="GlyRS-like_core"/>
</dbReference>
<keyword evidence="10" id="KW-1185">Reference proteome</keyword>
<evidence type="ECO:0000256" key="5">
    <source>
        <dbReference type="ARBA" id="ARBA00022840"/>
    </source>
</evidence>
<dbReference type="PANTHER" id="PTHR10745:SF8">
    <property type="entry name" value="DNA POLYMERASE SUBUNIT GAMMA-2, MITOCHONDRIAL"/>
    <property type="match status" value="1"/>
</dbReference>
<dbReference type="InterPro" id="IPR004154">
    <property type="entry name" value="Anticodon-bd"/>
</dbReference>
<keyword evidence="5" id="KW-0067">ATP-binding</keyword>
<dbReference type="NCBIfam" id="NF003211">
    <property type="entry name" value="PRK04173.1"/>
    <property type="match status" value="1"/>
</dbReference>
<evidence type="ECO:0000256" key="3">
    <source>
        <dbReference type="ARBA" id="ARBA00022598"/>
    </source>
</evidence>
<dbReference type="InterPro" id="IPR006195">
    <property type="entry name" value="aa-tRNA-synth_II"/>
</dbReference>
<keyword evidence="4" id="KW-0547">Nucleotide-binding</keyword>
<protein>
    <recommendedName>
        <fullName evidence="2">glycine--tRNA ligase</fullName>
        <ecNumber evidence="2">6.1.1.14</ecNumber>
    </recommendedName>
</protein>
<evidence type="ECO:0000256" key="7">
    <source>
        <dbReference type="ARBA" id="ARBA00023146"/>
    </source>
</evidence>
<name>A0ABQ6MC46_9STRA</name>
<keyword evidence="6" id="KW-0648">Protein biosynthesis</keyword>
<accession>A0ABQ6MC46</accession>
<dbReference type="InterPro" id="IPR045864">
    <property type="entry name" value="aa-tRNA-synth_II/BPL/LPL"/>
</dbReference>
<evidence type="ECO:0000256" key="2">
    <source>
        <dbReference type="ARBA" id="ARBA00012829"/>
    </source>
</evidence>
<dbReference type="Pfam" id="PF00587">
    <property type="entry name" value="tRNA-synt_2b"/>
    <property type="match status" value="1"/>
</dbReference>
<proteinExistence type="inferred from homology"/>
<dbReference type="EC" id="6.1.1.14" evidence="2"/>
<evidence type="ECO:0000313" key="9">
    <source>
        <dbReference type="EMBL" id="GMI23550.1"/>
    </source>
</evidence>
<dbReference type="Gene3D" id="3.40.50.800">
    <property type="entry name" value="Anticodon-binding domain"/>
    <property type="match status" value="1"/>
</dbReference>
<dbReference type="SUPFAM" id="SSF55681">
    <property type="entry name" value="Class II aaRS and biotin synthetases"/>
    <property type="match status" value="1"/>
</dbReference>
<evidence type="ECO:0000313" key="10">
    <source>
        <dbReference type="Proteomes" id="UP001165060"/>
    </source>
</evidence>
<dbReference type="PROSITE" id="PS50862">
    <property type="entry name" value="AA_TRNA_LIGASE_II"/>
    <property type="match status" value="1"/>
</dbReference>
<dbReference type="Pfam" id="PF03129">
    <property type="entry name" value="HGTP_anticodon"/>
    <property type="match status" value="1"/>
</dbReference>
<comment type="similarity">
    <text evidence="1">Belongs to the class-II aminoacyl-tRNA synthetase family.</text>
</comment>
<evidence type="ECO:0000259" key="8">
    <source>
        <dbReference type="PROSITE" id="PS50862"/>
    </source>
</evidence>
<dbReference type="PANTHER" id="PTHR10745">
    <property type="entry name" value="GLYCYL-TRNA SYNTHETASE/DNA POLYMERASE SUBUNIT GAMMA-2"/>
    <property type="match status" value="1"/>
</dbReference>
<dbReference type="Proteomes" id="UP001165060">
    <property type="component" value="Unassembled WGS sequence"/>
</dbReference>
<evidence type="ECO:0000256" key="4">
    <source>
        <dbReference type="ARBA" id="ARBA00022741"/>
    </source>
</evidence>
<reference evidence="9 10" key="1">
    <citation type="journal article" date="2023" name="Commun. Biol.">
        <title>Genome analysis of Parmales, the sister group of diatoms, reveals the evolutionary specialization of diatoms from phago-mixotrophs to photoautotrophs.</title>
        <authorList>
            <person name="Ban H."/>
            <person name="Sato S."/>
            <person name="Yoshikawa S."/>
            <person name="Yamada K."/>
            <person name="Nakamura Y."/>
            <person name="Ichinomiya M."/>
            <person name="Sato N."/>
            <person name="Blanc-Mathieu R."/>
            <person name="Endo H."/>
            <person name="Kuwata A."/>
            <person name="Ogata H."/>
        </authorList>
    </citation>
    <scope>NUCLEOTIDE SEQUENCE [LARGE SCALE GENOMIC DNA]</scope>
</reference>
<evidence type="ECO:0000256" key="1">
    <source>
        <dbReference type="ARBA" id="ARBA00008226"/>
    </source>
</evidence>
<dbReference type="Gene3D" id="3.30.930.10">
    <property type="entry name" value="Bira Bifunctional Protein, Domain 2"/>
    <property type="match status" value="1"/>
</dbReference>